<dbReference type="Proteomes" id="UP000075670">
    <property type="component" value="Unassembled WGS sequence"/>
</dbReference>
<name>A0A151AXD0_9FIRM</name>
<keyword evidence="2" id="KW-1185">Reference proteome</keyword>
<proteinExistence type="predicted"/>
<accession>A0A151AXD0</accession>
<dbReference type="EMBL" id="LTBC01000005">
    <property type="protein sequence ID" value="KYH32202.1"/>
    <property type="molecule type" value="Genomic_DNA"/>
</dbReference>
<dbReference type="PATRIC" id="fig|1122241.3.peg.1877"/>
<comment type="caution">
    <text evidence="1">The sequence shown here is derived from an EMBL/GenBank/DDBJ whole genome shotgun (WGS) entry which is preliminary data.</text>
</comment>
<dbReference type="AlphaFoldDB" id="A0A151AXD0"/>
<evidence type="ECO:0000313" key="2">
    <source>
        <dbReference type="Proteomes" id="UP000075670"/>
    </source>
</evidence>
<protein>
    <submittedName>
        <fullName evidence="1">Uncharacterized protein</fullName>
    </submittedName>
</protein>
<evidence type="ECO:0000313" key="1">
    <source>
        <dbReference type="EMBL" id="KYH32202.1"/>
    </source>
</evidence>
<dbReference type="RefSeq" id="WP_236713055.1">
    <property type="nucleotide sequence ID" value="NZ_LTBC01000005.1"/>
</dbReference>
<sequence length="84" mass="9156">MGKEPGQDEAVFRVASSPKNLMAIVEEESLVDMHLTVGDRKFKVPQFLVEASSRLLVQISISGEGETLKISFKIVAVIVAGRAR</sequence>
<gene>
    <name evidence="1" type="ORF">MOMUL_17770</name>
</gene>
<reference evidence="1 2" key="1">
    <citation type="submission" date="2016-02" db="EMBL/GenBank/DDBJ databases">
        <title>Genome sequence of Moorella mulderi DSM 14980.</title>
        <authorList>
            <person name="Poehlein A."/>
            <person name="Daniel R."/>
        </authorList>
    </citation>
    <scope>NUCLEOTIDE SEQUENCE [LARGE SCALE GENOMIC DNA]</scope>
    <source>
        <strain evidence="1 2">DSM 14980</strain>
    </source>
</reference>
<organism evidence="1 2">
    <name type="scientific">Moorella mulderi DSM 14980</name>
    <dbReference type="NCBI Taxonomy" id="1122241"/>
    <lineage>
        <taxon>Bacteria</taxon>
        <taxon>Bacillati</taxon>
        <taxon>Bacillota</taxon>
        <taxon>Clostridia</taxon>
        <taxon>Neomoorellales</taxon>
        <taxon>Neomoorellaceae</taxon>
        <taxon>Neomoorella</taxon>
    </lineage>
</organism>